<evidence type="ECO:0000256" key="8">
    <source>
        <dbReference type="ARBA" id="ARBA00023306"/>
    </source>
</evidence>
<keyword evidence="3" id="KW-0808">Transferase</keyword>
<evidence type="ECO:0000256" key="7">
    <source>
        <dbReference type="ARBA" id="ARBA00023242"/>
    </source>
</evidence>
<feature type="domain" description="N-acetyltransferase ESCO zinc-finger" evidence="11">
    <location>
        <begin position="94"/>
        <end position="132"/>
    </location>
</feature>
<evidence type="ECO:0000256" key="3">
    <source>
        <dbReference type="ARBA" id="ARBA00022679"/>
    </source>
</evidence>
<comment type="subcellular location">
    <subcellularLocation>
        <location evidence="1">Nucleus</location>
    </subcellularLocation>
</comment>
<reference evidence="13" key="1">
    <citation type="submission" date="2023-02" db="EMBL/GenBank/DDBJ databases">
        <title>Genome of toxic invasive species Heracleum sosnowskyi carries increased number of genes despite the absence of recent whole-genome duplications.</title>
        <authorList>
            <person name="Schelkunov M."/>
            <person name="Shtratnikova V."/>
            <person name="Makarenko M."/>
            <person name="Klepikova A."/>
            <person name="Omelchenko D."/>
            <person name="Novikova G."/>
            <person name="Obukhova E."/>
            <person name="Bogdanov V."/>
            <person name="Penin A."/>
            <person name="Logacheva M."/>
        </authorList>
    </citation>
    <scope>NUCLEOTIDE SEQUENCE</scope>
    <source>
        <strain evidence="13">Hsosn_3</strain>
        <tissue evidence="13">Leaf</tissue>
    </source>
</reference>
<comment type="similarity">
    <text evidence="2">Belongs to the acetyltransferase family. ECO subfamily.</text>
</comment>
<dbReference type="InterPro" id="IPR028009">
    <property type="entry name" value="ESCO_Acetyltransf_dom"/>
</dbReference>
<dbReference type="Pfam" id="PF13880">
    <property type="entry name" value="Acetyltransf_13"/>
    <property type="match status" value="1"/>
</dbReference>
<evidence type="ECO:0000313" key="14">
    <source>
        <dbReference type="Proteomes" id="UP001237642"/>
    </source>
</evidence>
<reference evidence="13" key="2">
    <citation type="submission" date="2023-05" db="EMBL/GenBank/DDBJ databases">
        <authorList>
            <person name="Schelkunov M.I."/>
        </authorList>
    </citation>
    <scope>NUCLEOTIDE SEQUENCE</scope>
    <source>
        <strain evidence="13">Hsosn_3</strain>
        <tissue evidence="13">Leaf</tissue>
    </source>
</reference>
<evidence type="ECO:0000256" key="1">
    <source>
        <dbReference type="ARBA" id="ARBA00004123"/>
    </source>
</evidence>
<dbReference type="Proteomes" id="UP001237642">
    <property type="component" value="Unassembled WGS sequence"/>
</dbReference>
<keyword evidence="4" id="KW-0479">Metal-binding</keyword>
<feature type="compositionally biased region" description="Low complexity" evidence="10">
    <location>
        <begin position="69"/>
        <end position="80"/>
    </location>
</feature>
<keyword evidence="14" id="KW-1185">Reference proteome</keyword>
<dbReference type="InterPro" id="IPR028005">
    <property type="entry name" value="AcTrfase_ESCO_Znf_dom"/>
</dbReference>
<feature type="domain" description="N-acetyltransferase ESCO acetyl-transferase" evidence="12">
    <location>
        <begin position="282"/>
        <end position="350"/>
    </location>
</feature>
<dbReference type="Pfam" id="PF13878">
    <property type="entry name" value="zf-C2H2_3"/>
    <property type="match status" value="1"/>
</dbReference>
<dbReference type="PANTHER" id="PTHR45884:SF2">
    <property type="entry name" value="N-ACETYLTRANSFERASE ECO"/>
    <property type="match status" value="1"/>
</dbReference>
<keyword evidence="5 13" id="KW-0863">Zinc-finger</keyword>
<dbReference type="GO" id="GO:0061733">
    <property type="term" value="F:protein-lysine-acetyltransferase activity"/>
    <property type="evidence" value="ECO:0007669"/>
    <property type="project" value="TreeGrafter"/>
</dbReference>
<accession>A0AAD8ITS6</accession>
<dbReference type="AlphaFoldDB" id="A0AAD8ITS6"/>
<feature type="region of interest" description="Disordered" evidence="10">
    <location>
        <begin position="1"/>
        <end position="26"/>
    </location>
</feature>
<sequence>MQSKINSFFKPSSSSSSTPKTQDSDPLFDHILFQDKHFEEHEITVKYKRRTPIIDSENDGTLMGGGLGSSNSGDSSSKLVKPSKVLSKKRNYAQFHLEFGQSDFLLHTCSTCGFKYAAGDQEDEKVHNSFHKTYTHGIQFKGWRNERVIHVAEEGRVLLVLDSDPPAQWKKVQEVVKMMEMELGEGWICNKDCKVYLFISSKRISGCLVAQPIEKAYRIICSAVRGTYGSNSGKKTRSGSDTLQFGSVSFQRERVKSASSSKNSHVLDDSLRGAILCEKEAVPAVCGIRAIWVSPANRRNQIATHLLNATRKSFCSGSILEKSQLAFSQPTSVGKALASAYSGTVSFLVYRTSTSITDME</sequence>
<dbReference type="GO" id="GO:0000785">
    <property type="term" value="C:chromatin"/>
    <property type="evidence" value="ECO:0007669"/>
    <property type="project" value="TreeGrafter"/>
</dbReference>
<dbReference type="EMBL" id="JAUIZM010000003">
    <property type="protein sequence ID" value="KAK1391536.1"/>
    <property type="molecule type" value="Genomic_DNA"/>
</dbReference>
<dbReference type="GO" id="GO:0005634">
    <property type="term" value="C:nucleus"/>
    <property type="evidence" value="ECO:0007669"/>
    <property type="project" value="UniProtKB-SubCell"/>
</dbReference>
<evidence type="ECO:0000256" key="4">
    <source>
        <dbReference type="ARBA" id="ARBA00022723"/>
    </source>
</evidence>
<keyword evidence="6" id="KW-0862">Zinc</keyword>
<name>A0AAD8ITS6_9APIA</name>
<evidence type="ECO:0000259" key="11">
    <source>
        <dbReference type="Pfam" id="PF13878"/>
    </source>
</evidence>
<evidence type="ECO:0000256" key="2">
    <source>
        <dbReference type="ARBA" id="ARBA00005816"/>
    </source>
</evidence>
<proteinExistence type="inferred from homology"/>
<evidence type="ECO:0000256" key="10">
    <source>
        <dbReference type="SAM" id="MobiDB-lite"/>
    </source>
</evidence>
<dbReference type="GO" id="GO:0007064">
    <property type="term" value="P:mitotic sister chromatid cohesion"/>
    <property type="evidence" value="ECO:0007669"/>
    <property type="project" value="TreeGrafter"/>
</dbReference>
<keyword evidence="7" id="KW-0539">Nucleus</keyword>
<keyword evidence="8" id="KW-0131">Cell cycle</keyword>
<organism evidence="13 14">
    <name type="scientific">Heracleum sosnowskyi</name>
    <dbReference type="NCBI Taxonomy" id="360622"/>
    <lineage>
        <taxon>Eukaryota</taxon>
        <taxon>Viridiplantae</taxon>
        <taxon>Streptophyta</taxon>
        <taxon>Embryophyta</taxon>
        <taxon>Tracheophyta</taxon>
        <taxon>Spermatophyta</taxon>
        <taxon>Magnoliopsida</taxon>
        <taxon>eudicotyledons</taxon>
        <taxon>Gunneridae</taxon>
        <taxon>Pentapetalae</taxon>
        <taxon>asterids</taxon>
        <taxon>campanulids</taxon>
        <taxon>Apiales</taxon>
        <taxon>Apiaceae</taxon>
        <taxon>Apioideae</taxon>
        <taxon>apioid superclade</taxon>
        <taxon>Tordylieae</taxon>
        <taxon>Tordyliinae</taxon>
        <taxon>Heracleum</taxon>
    </lineage>
</organism>
<evidence type="ECO:0000256" key="6">
    <source>
        <dbReference type="ARBA" id="ARBA00022833"/>
    </source>
</evidence>
<protein>
    <submittedName>
        <fullName evidence="13">N-acetyltransferase ESCO, zinc-finger, N-acetyltransferase ESCO, acetyl-transferase</fullName>
    </submittedName>
</protein>
<dbReference type="PANTHER" id="PTHR45884">
    <property type="entry name" value="N-ACETYLTRANSFERASE ECO"/>
    <property type="match status" value="1"/>
</dbReference>
<feature type="compositionally biased region" description="Low complexity" evidence="10">
    <location>
        <begin position="7"/>
        <end position="21"/>
    </location>
</feature>
<evidence type="ECO:0000313" key="13">
    <source>
        <dbReference type="EMBL" id="KAK1391536.1"/>
    </source>
</evidence>
<evidence type="ECO:0000256" key="9">
    <source>
        <dbReference type="ARBA" id="ARBA00023315"/>
    </source>
</evidence>
<comment type="caution">
    <text evidence="13">The sequence shown here is derived from an EMBL/GenBank/DDBJ whole genome shotgun (WGS) entry which is preliminary data.</text>
</comment>
<evidence type="ECO:0000259" key="12">
    <source>
        <dbReference type="Pfam" id="PF13880"/>
    </source>
</evidence>
<evidence type="ECO:0000256" key="5">
    <source>
        <dbReference type="ARBA" id="ARBA00022771"/>
    </source>
</evidence>
<dbReference type="GO" id="GO:0008270">
    <property type="term" value="F:zinc ion binding"/>
    <property type="evidence" value="ECO:0007669"/>
    <property type="project" value="UniProtKB-KW"/>
</dbReference>
<gene>
    <name evidence="13" type="ORF">POM88_010592</name>
</gene>
<keyword evidence="9" id="KW-0012">Acyltransferase</keyword>
<feature type="region of interest" description="Disordered" evidence="10">
    <location>
        <begin position="55"/>
        <end position="80"/>
    </location>
</feature>